<sequence>MGDVPEQYHHTPGSSHTHPASTHVGWREWVALPTAPVPWIKAKVDTGAKTSSLHAFDLRTVDRDGHDWVRFTIHPWQATPEDEVTLELPVHDRRSIRSSSGHEEDRIVVQMPISLVGREILAEITLTDRDEMGFRMLIGREALAQGFLVDPAASYLGGRPPREVRRRNWGRG</sequence>
<reference evidence="3 4" key="1">
    <citation type="submission" date="2016-10" db="EMBL/GenBank/DDBJ databases">
        <authorList>
            <person name="de Groot N.N."/>
        </authorList>
    </citation>
    <scope>NUCLEOTIDE SEQUENCE [LARGE SCALE GENOMIC DNA]</scope>
    <source>
        <strain evidence="3 4">CGMCC 1.7054</strain>
    </source>
</reference>
<dbReference type="Proteomes" id="UP000198881">
    <property type="component" value="Unassembled WGS sequence"/>
</dbReference>
<dbReference type="Gene3D" id="2.40.70.10">
    <property type="entry name" value="Acid Proteases"/>
    <property type="match status" value="1"/>
</dbReference>
<evidence type="ECO:0000256" key="1">
    <source>
        <dbReference type="SAM" id="MobiDB-lite"/>
    </source>
</evidence>
<dbReference type="AlphaFoldDB" id="A0A1I7MRF6"/>
<feature type="domain" description="Retropepsin-like aspartic endopeptidase" evidence="2">
    <location>
        <begin position="23"/>
        <end position="157"/>
    </location>
</feature>
<dbReference type="InterPro" id="IPR021109">
    <property type="entry name" value="Peptidase_aspartic_dom_sf"/>
</dbReference>
<accession>A0A1I7MRF6</accession>
<dbReference type="PANTHER" id="PTHR38037:SF1">
    <property type="entry name" value="ATP-DEPENDENT ZINC PROTEASE DOMAIN-CONTAINING PROTEIN-RELATED"/>
    <property type="match status" value="1"/>
</dbReference>
<name>A0A1I7MRF6_9MICC</name>
<dbReference type="EMBL" id="FPCG01000011">
    <property type="protein sequence ID" value="SFV24496.1"/>
    <property type="molecule type" value="Genomic_DNA"/>
</dbReference>
<dbReference type="PANTHER" id="PTHR38037">
    <property type="entry name" value="ZN_PROTEASE DOMAIN-CONTAINING PROTEIN"/>
    <property type="match status" value="1"/>
</dbReference>
<dbReference type="OrthoDB" id="9782977at2"/>
<keyword evidence="4" id="KW-1185">Reference proteome</keyword>
<proteinExistence type="predicted"/>
<dbReference type="InterPro" id="IPR008503">
    <property type="entry name" value="Asp_endopeptidase"/>
</dbReference>
<evidence type="ECO:0000313" key="4">
    <source>
        <dbReference type="Proteomes" id="UP000198881"/>
    </source>
</evidence>
<gene>
    <name evidence="3" type="ORF">SAMN04487966_11162</name>
</gene>
<evidence type="ECO:0000259" key="2">
    <source>
        <dbReference type="Pfam" id="PF05618"/>
    </source>
</evidence>
<dbReference type="Pfam" id="PF05618">
    <property type="entry name" value="Zn_protease"/>
    <property type="match status" value="1"/>
</dbReference>
<feature type="region of interest" description="Disordered" evidence="1">
    <location>
        <begin position="1"/>
        <end position="21"/>
    </location>
</feature>
<evidence type="ECO:0000313" key="3">
    <source>
        <dbReference type="EMBL" id="SFV24496.1"/>
    </source>
</evidence>
<protein>
    <submittedName>
        <fullName evidence="3">Uncharacterized conserved protein</fullName>
    </submittedName>
</protein>
<organism evidence="3 4">
    <name type="scientific">Micrococcus terreus</name>
    <dbReference type="NCBI Taxonomy" id="574650"/>
    <lineage>
        <taxon>Bacteria</taxon>
        <taxon>Bacillati</taxon>
        <taxon>Actinomycetota</taxon>
        <taxon>Actinomycetes</taxon>
        <taxon>Micrococcales</taxon>
        <taxon>Micrococcaceae</taxon>
        <taxon>Micrococcus</taxon>
    </lineage>
</organism>
<dbReference type="STRING" id="574650.SAMN04487966_11162"/>
<dbReference type="SUPFAM" id="SSF50630">
    <property type="entry name" value="Acid proteases"/>
    <property type="match status" value="1"/>
</dbReference>